<dbReference type="Gene3D" id="3.10.20.30">
    <property type="match status" value="1"/>
</dbReference>
<dbReference type="RefSeq" id="WP_142810875.1">
    <property type="nucleotide sequence ID" value="NZ_CP036282.1"/>
</dbReference>
<dbReference type="Gene3D" id="2.40.30.10">
    <property type="entry name" value="Translation factors"/>
    <property type="match status" value="1"/>
</dbReference>
<comment type="similarity">
    <text evidence="9">In the N-terminal section; belongs to the FAD-binding oxidoreductase type 6 family.</text>
</comment>
<proteinExistence type="inferred from homology"/>
<comment type="cofactor">
    <cofactor evidence="1">
        <name>FAD</name>
        <dbReference type="ChEBI" id="CHEBI:57692"/>
    </cofactor>
</comment>
<reference evidence="12" key="2">
    <citation type="journal article" date="2020" name="Int. J. Syst. Evol. Microbiol.">
        <title>Genomic insights into a novel species Rhodoferax aquaticus sp. nov., isolated from freshwater.</title>
        <authorList>
            <person name="Li T."/>
            <person name="Zhuo Y."/>
            <person name="Jin C.Z."/>
            <person name="Wu X."/>
            <person name="Ko S.R."/>
            <person name="Jin F.J."/>
            <person name="Ahn C.Y."/>
            <person name="Oh H.M."/>
            <person name="Lee H.G."/>
            <person name="Jin L."/>
        </authorList>
    </citation>
    <scope>NUCLEOTIDE SEQUENCE [LARGE SCALE GENOMIC DNA]</scope>
    <source>
        <strain evidence="12">Gr-4</strain>
    </source>
</reference>
<dbReference type="InterPro" id="IPR039261">
    <property type="entry name" value="FNR_nucleotide-bd"/>
</dbReference>
<keyword evidence="2" id="KW-0285">Flavoprotein</keyword>
<evidence type="ECO:0000256" key="9">
    <source>
        <dbReference type="ARBA" id="ARBA00061434"/>
    </source>
</evidence>
<keyword evidence="5" id="KW-0274">FAD</keyword>
<dbReference type="PANTHER" id="PTHR47354:SF6">
    <property type="entry name" value="NADH OXIDOREDUCTASE HCR"/>
    <property type="match status" value="1"/>
</dbReference>
<keyword evidence="6" id="KW-0560">Oxidoreductase</keyword>
<dbReference type="InterPro" id="IPR012675">
    <property type="entry name" value="Beta-grasp_dom_sf"/>
</dbReference>
<dbReference type="PANTHER" id="PTHR47354">
    <property type="entry name" value="NADH OXIDOREDUCTASE HCR"/>
    <property type="match status" value="1"/>
</dbReference>
<dbReference type="EMBL" id="CP036282">
    <property type="protein sequence ID" value="QDL54190.1"/>
    <property type="molecule type" value="Genomic_DNA"/>
</dbReference>
<keyword evidence="4" id="KW-0479">Metal-binding</keyword>
<dbReference type="InterPro" id="IPR001041">
    <property type="entry name" value="2Fe-2S_ferredoxin-type"/>
</dbReference>
<dbReference type="KEGG" id="rhg:EXZ61_08445"/>
<accession>A0A515ENF1</accession>
<evidence type="ECO:0000256" key="4">
    <source>
        <dbReference type="ARBA" id="ARBA00022723"/>
    </source>
</evidence>
<dbReference type="Proteomes" id="UP000317365">
    <property type="component" value="Chromosome"/>
</dbReference>
<dbReference type="Pfam" id="PF00970">
    <property type="entry name" value="FAD_binding_6"/>
    <property type="match status" value="1"/>
</dbReference>
<evidence type="ECO:0000259" key="10">
    <source>
        <dbReference type="PROSITE" id="PS51384"/>
    </source>
</evidence>
<dbReference type="CDD" id="cd00207">
    <property type="entry name" value="fer2"/>
    <property type="match status" value="1"/>
</dbReference>
<dbReference type="GO" id="GO:0046872">
    <property type="term" value="F:metal ion binding"/>
    <property type="evidence" value="ECO:0007669"/>
    <property type="project" value="UniProtKB-KW"/>
</dbReference>
<evidence type="ECO:0000256" key="6">
    <source>
        <dbReference type="ARBA" id="ARBA00023002"/>
    </source>
</evidence>
<evidence type="ECO:0000256" key="1">
    <source>
        <dbReference type="ARBA" id="ARBA00001974"/>
    </source>
</evidence>
<dbReference type="PRINTS" id="PR00410">
    <property type="entry name" value="PHEHYDRXLASE"/>
</dbReference>
<evidence type="ECO:0000256" key="3">
    <source>
        <dbReference type="ARBA" id="ARBA00022714"/>
    </source>
</evidence>
<evidence type="ECO:0000313" key="12">
    <source>
        <dbReference type="Proteomes" id="UP000317365"/>
    </source>
</evidence>
<dbReference type="Pfam" id="PF00175">
    <property type="entry name" value="NAD_binding_1"/>
    <property type="match status" value="1"/>
</dbReference>
<dbReference type="Gene3D" id="3.40.50.80">
    <property type="entry name" value="Nucleotide-binding domain of ferredoxin-NADP reductase (FNR) module"/>
    <property type="match status" value="1"/>
</dbReference>
<dbReference type="AlphaFoldDB" id="A0A515ENF1"/>
<dbReference type="InterPro" id="IPR050415">
    <property type="entry name" value="MRET"/>
</dbReference>
<feature type="domain" description="FAD-binding FR-type" evidence="10">
    <location>
        <begin position="55"/>
        <end position="159"/>
    </location>
</feature>
<dbReference type="InterPro" id="IPR008333">
    <property type="entry name" value="Cbr1-like_FAD-bd_dom"/>
</dbReference>
<dbReference type="InterPro" id="IPR017938">
    <property type="entry name" value="Riboflavin_synthase-like_b-brl"/>
</dbReference>
<dbReference type="Pfam" id="PF00111">
    <property type="entry name" value="Fer2"/>
    <property type="match status" value="1"/>
</dbReference>
<dbReference type="InterPro" id="IPR017927">
    <property type="entry name" value="FAD-bd_FR_type"/>
</dbReference>
<evidence type="ECO:0000256" key="5">
    <source>
        <dbReference type="ARBA" id="ARBA00022827"/>
    </source>
</evidence>
<dbReference type="SUPFAM" id="SSF54292">
    <property type="entry name" value="2Fe-2S ferredoxin-like"/>
    <property type="match status" value="1"/>
</dbReference>
<dbReference type="SUPFAM" id="SSF52343">
    <property type="entry name" value="Ferredoxin reductase-like, C-terminal NADP-linked domain"/>
    <property type="match status" value="1"/>
</dbReference>
<organism evidence="11 12">
    <name type="scientific">Rhodoferax aquaticus</name>
    <dbReference type="NCBI Taxonomy" id="2527691"/>
    <lineage>
        <taxon>Bacteria</taxon>
        <taxon>Pseudomonadati</taxon>
        <taxon>Pseudomonadota</taxon>
        <taxon>Betaproteobacteria</taxon>
        <taxon>Burkholderiales</taxon>
        <taxon>Comamonadaceae</taxon>
        <taxon>Rhodoferax</taxon>
    </lineage>
</organism>
<dbReference type="GO" id="GO:0051537">
    <property type="term" value="F:2 iron, 2 sulfur cluster binding"/>
    <property type="evidence" value="ECO:0007669"/>
    <property type="project" value="UniProtKB-KW"/>
</dbReference>
<gene>
    <name evidence="11" type="ORF">EXZ61_08445</name>
</gene>
<evidence type="ECO:0000256" key="2">
    <source>
        <dbReference type="ARBA" id="ARBA00022630"/>
    </source>
</evidence>
<evidence type="ECO:0000313" key="11">
    <source>
        <dbReference type="EMBL" id="QDL54190.1"/>
    </source>
</evidence>
<keyword evidence="3" id="KW-0001">2Fe-2S</keyword>
<dbReference type="GO" id="GO:0016491">
    <property type="term" value="F:oxidoreductase activity"/>
    <property type="evidence" value="ECO:0007669"/>
    <property type="project" value="UniProtKB-KW"/>
</dbReference>
<keyword evidence="8" id="KW-0411">Iron-sulfur</keyword>
<name>A0A515ENF1_9BURK</name>
<dbReference type="SUPFAM" id="SSF63380">
    <property type="entry name" value="Riboflavin synthase domain-like"/>
    <property type="match status" value="1"/>
</dbReference>
<dbReference type="CDD" id="cd06216">
    <property type="entry name" value="FNR_iron_sulfur_binding_2"/>
    <property type="match status" value="1"/>
</dbReference>
<protein>
    <submittedName>
        <fullName evidence="11">Ferredoxin reductase</fullName>
    </submittedName>
</protein>
<evidence type="ECO:0000256" key="7">
    <source>
        <dbReference type="ARBA" id="ARBA00023004"/>
    </source>
</evidence>
<keyword evidence="12" id="KW-1185">Reference proteome</keyword>
<dbReference type="PROSITE" id="PS51384">
    <property type="entry name" value="FAD_FR"/>
    <property type="match status" value="1"/>
</dbReference>
<sequence length="379" mass="40806">MTLTATSDTPVAPNTRLGAATQAVAAFFQHPWVAGIVRLSAVEDSLRLLHPMLSLTQPRARVVRIVHETADTKTFVLQPNALWHGRRTALAGQYVQLQLEINGRQVQRLYSISSTPGARCFAITVKRQPGGLVSHYLHAQVKVGDVWAVGQPEGSFVLPATLPPKLLLLSAGSGITPVMAMLKDLQARRYPGDVVFLHVCRNPGELIFAKRLQAIAAQYPELSVVTHFDDISGRFGPEALQLAVPDVAERSTYLCGPSGLMDAIHQHWQAQAYTAPLHSERFVAFPLLPSSAPGTPVNVSLASSGTQFVTQGNAPLLVQAENAGLNPKHGCRIGICRSCQCTKRSGTVENLQTGELSSAPNEAIRLCISVARSDVTLLL</sequence>
<dbReference type="InterPro" id="IPR036010">
    <property type="entry name" value="2Fe-2S_ferredoxin-like_sf"/>
</dbReference>
<reference evidence="12" key="1">
    <citation type="submission" date="2019-02" db="EMBL/GenBank/DDBJ databases">
        <title>Complete genome sequence of Rhodoferax sp. Gr-4.</title>
        <authorList>
            <person name="Jin L."/>
        </authorList>
    </citation>
    <scope>NUCLEOTIDE SEQUENCE [LARGE SCALE GENOMIC DNA]</scope>
    <source>
        <strain evidence="12">Gr-4</strain>
    </source>
</reference>
<evidence type="ECO:0000256" key="8">
    <source>
        <dbReference type="ARBA" id="ARBA00023014"/>
    </source>
</evidence>
<dbReference type="InterPro" id="IPR001433">
    <property type="entry name" value="OxRdtase_FAD/NAD-bd"/>
</dbReference>
<keyword evidence="7" id="KW-0408">Iron</keyword>